<sequence length="281" mass="31432">MEKVETMQVPTVIIESNKRVLSFGLESLWKYRELLYFLAWRDLKARYAQTAIGLAWAVLQPLIMMVVYTLVFGRLANMPSDGLPYPLFAYAALVPWSYLAKSLDRSGFSVVAESNLITKVYFPRIVVPLSATLGGLLDFAIAFALLLILMAWFGITPTWGVLLVPVFMLLTVGTSLAVSLWLSALYVRYRDVGAAVPLITQLWMFASPVVYPSSLIPETWRTWYALINPMVGVIDGFRWALLGTHPPHIGMLLANVSTIFVVLLGATAYFNRVERTFADVI</sequence>
<evidence type="ECO:0000256" key="1">
    <source>
        <dbReference type="ARBA" id="ARBA00004429"/>
    </source>
</evidence>
<keyword evidence="7 8" id="KW-0472">Membrane</keyword>
<accession>A0AA86T961</accession>
<keyword evidence="5 8" id="KW-0812">Transmembrane</keyword>
<dbReference type="GO" id="GO:0005886">
    <property type="term" value="C:plasma membrane"/>
    <property type="evidence" value="ECO:0007669"/>
    <property type="project" value="UniProtKB-SubCell"/>
</dbReference>
<keyword evidence="6 8" id="KW-1133">Transmembrane helix</keyword>
<evidence type="ECO:0000256" key="7">
    <source>
        <dbReference type="ARBA" id="ARBA00023136"/>
    </source>
</evidence>
<reference evidence="10" key="1">
    <citation type="submission" date="2022-10" db="EMBL/GenBank/DDBJ databases">
        <authorList>
            <person name="Koch H."/>
        </authorList>
    </citation>
    <scope>NUCLEOTIDE SEQUENCE</scope>
    <source>
        <strain evidence="10">DNF</strain>
    </source>
</reference>
<feature type="domain" description="ABC-2 type transporter transmembrane" evidence="9">
    <location>
        <begin position="35"/>
        <end position="241"/>
    </location>
</feature>
<dbReference type="AlphaFoldDB" id="A0AA86T961"/>
<evidence type="ECO:0000256" key="8">
    <source>
        <dbReference type="SAM" id="Phobius"/>
    </source>
</evidence>
<feature type="transmembrane region" description="Helical" evidence="8">
    <location>
        <begin position="83"/>
        <end position="100"/>
    </location>
</feature>
<feature type="transmembrane region" description="Helical" evidence="8">
    <location>
        <begin position="121"/>
        <end position="153"/>
    </location>
</feature>
<gene>
    <name evidence="10" type="ORF">DNFV4_03013</name>
</gene>
<organism evidence="10 11">
    <name type="scientific">Nitrospira tepida</name>
    <dbReference type="NCBI Taxonomy" id="2973512"/>
    <lineage>
        <taxon>Bacteria</taxon>
        <taxon>Pseudomonadati</taxon>
        <taxon>Nitrospirota</taxon>
        <taxon>Nitrospiria</taxon>
        <taxon>Nitrospirales</taxon>
        <taxon>Nitrospiraceae</taxon>
        <taxon>Nitrospira</taxon>
    </lineage>
</organism>
<evidence type="ECO:0000256" key="4">
    <source>
        <dbReference type="ARBA" id="ARBA00022475"/>
    </source>
</evidence>
<evidence type="ECO:0000313" key="11">
    <source>
        <dbReference type="Proteomes" id="UP001179121"/>
    </source>
</evidence>
<evidence type="ECO:0000313" key="10">
    <source>
        <dbReference type="EMBL" id="CAI4032583.1"/>
    </source>
</evidence>
<name>A0AA86T961_9BACT</name>
<keyword evidence="11" id="KW-1185">Reference proteome</keyword>
<proteinExistence type="inferred from homology"/>
<evidence type="ECO:0000259" key="9">
    <source>
        <dbReference type="Pfam" id="PF01061"/>
    </source>
</evidence>
<feature type="transmembrane region" description="Helical" evidence="8">
    <location>
        <begin position="159"/>
        <end position="182"/>
    </location>
</feature>
<keyword evidence="3" id="KW-0813">Transport</keyword>
<evidence type="ECO:0000256" key="3">
    <source>
        <dbReference type="ARBA" id="ARBA00022448"/>
    </source>
</evidence>
<comment type="similarity">
    <text evidence="2">Belongs to the ABC-2 integral membrane protein family.</text>
</comment>
<dbReference type="PANTHER" id="PTHR30413">
    <property type="entry name" value="INNER MEMBRANE TRANSPORT PERMEASE"/>
    <property type="match status" value="1"/>
</dbReference>
<feature type="transmembrane region" description="Helical" evidence="8">
    <location>
        <begin position="51"/>
        <end position="71"/>
    </location>
</feature>
<feature type="transmembrane region" description="Helical" evidence="8">
    <location>
        <begin position="194"/>
        <end position="211"/>
    </location>
</feature>
<feature type="transmembrane region" description="Helical" evidence="8">
    <location>
        <begin position="249"/>
        <end position="270"/>
    </location>
</feature>
<protein>
    <submittedName>
        <fullName evidence="10">Transport permease protein</fullName>
    </submittedName>
</protein>
<dbReference type="InterPro" id="IPR013525">
    <property type="entry name" value="ABC2_TM"/>
</dbReference>
<dbReference type="Proteomes" id="UP001179121">
    <property type="component" value="Chromosome"/>
</dbReference>
<dbReference type="PANTHER" id="PTHR30413:SF8">
    <property type="entry name" value="TRANSPORT PERMEASE PROTEIN"/>
    <property type="match status" value="1"/>
</dbReference>
<evidence type="ECO:0000256" key="2">
    <source>
        <dbReference type="ARBA" id="ARBA00007783"/>
    </source>
</evidence>
<dbReference type="Pfam" id="PF01061">
    <property type="entry name" value="ABC2_membrane"/>
    <property type="match status" value="1"/>
</dbReference>
<evidence type="ECO:0000256" key="5">
    <source>
        <dbReference type="ARBA" id="ARBA00022692"/>
    </source>
</evidence>
<dbReference type="GO" id="GO:0140359">
    <property type="term" value="F:ABC-type transporter activity"/>
    <property type="evidence" value="ECO:0007669"/>
    <property type="project" value="InterPro"/>
</dbReference>
<dbReference type="GO" id="GO:0015920">
    <property type="term" value="P:lipopolysaccharide transport"/>
    <property type="evidence" value="ECO:0007669"/>
    <property type="project" value="TreeGrafter"/>
</dbReference>
<keyword evidence="4" id="KW-1003">Cell membrane</keyword>
<dbReference type="RefSeq" id="WP_289269305.1">
    <property type="nucleotide sequence ID" value="NZ_OX365700.1"/>
</dbReference>
<dbReference type="EMBL" id="OX365700">
    <property type="protein sequence ID" value="CAI4032583.1"/>
    <property type="molecule type" value="Genomic_DNA"/>
</dbReference>
<comment type="subcellular location">
    <subcellularLocation>
        <location evidence="1">Cell inner membrane</location>
        <topology evidence="1">Multi-pass membrane protein</topology>
    </subcellularLocation>
</comment>
<dbReference type="KEGG" id="nti:DNFV4_03013"/>
<evidence type="ECO:0000256" key="6">
    <source>
        <dbReference type="ARBA" id="ARBA00022989"/>
    </source>
</evidence>